<keyword evidence="6" id="KW-0238">DNA-binding</keyword>
<dbReference type="Proteomes" id="UP001152561">
    <property type="component" value="Unassembled WGS sequence"/>
</dbReference>
<evidence type="ECO:0000256" key="9">
    <source>
        <dbReference type="RuleBase" id="RU004020"/>
    </source>
</evidence>
<dbReference type="SUPFAM" id="SSF46785">
    <property type="entry name" value="Winged helix' DNA-binding domain"/>
    <property type="match status" value="1"/>
</dbReference>
<feature type="compositionally biased region" description="Basic and acidic residues" evidence="10">
    <location>
        <begin position="258"/>
        <end position="274"/>
    </location>
</feature>
<dbReference type="PANTHER" id="PTHR10015:SF333">
    <property type="entry name" value="HEAT STRESS TRANSCRIPTION FACTOR B-2A"/>
    <property type="match status" value="1"/>
</dbReference>
<dbReference type="InterPro" id="IPR036390">
    <property type="entry name" value="WH_DNA-bd_sf"/>
</dbReference>
<evidence type="ECO:0000256" key="2">
    <source>
        <dbReference type="ARBA" id="ARBA00011233"/>
    </source>
</evidence>
<evidence type="ECO:0000259" key="11">
    <source>
        <dbReference type="PROSITE" id="PS00434"/>
    </source>
</evidence>
<feature type="region of interest" description="Disordered" evidence="10">
    <location>
        <begin position="258"/>
        <end position="314"/>
    </location>
</feature>
<keyword evidence="8" id="KW-0539">Nucleus</keyword>
<accession>A0A9Q1MD05</accession>
<feature type="domain" description="HSF-type DNA-binding" evidence="11">
    <location>
        <begin position="65"/>
        <end position="89"/>
    </location>
</feature>
<evidence type="ECO:0000256" key="8">
    <source>
        <dbReference type="ARBA" id="ARBA00023242"/>
    </source>
</evidence>
<protein>
    <recommendedName>
        <fullName evidence="11">HSF-type DNA-binding domain-containing protein</fullName>
    </recommendedName>
</protein>
<keyword evidence="5" id="KW-0346">Stress response</keyword>
<feature type="region of interest" description="Disordered" evidence="10">
    <location>
        <begin position="140"/>
        <end position="172"/>
    </location>
</feature>
<keyword evidence="3" id="KW-0597">Phosphoprotein</keyword>
<keyword evidence="4" id="KW-0805">Transcription regulation</keyword>
<organism evidence="12 13">
    <name type="scientific">Anisodus acutangulus</name>
    <dbReference type="NCBI Taxonomy" id="402998"/>
    <lineage>
        <taxon>Eukaryota</taxon>
        <taxon>Viridiplantae</taxon>
        <taxon>Streptophyta</taxon>
        <taxon>Embryophyta</taxon>
        <taxon>Tracheophyta</taxon>
        <taxon>Spermatophyta</taxon>
        <taxon>Magnoliopsida</taxon>
        <taxon>eudicotyledons</taxon>
        <taxon>Gunneridae</taxon>
        <taxon>Pentapetalae</taxon>
        <taxon>asterids</taxon>
        <taxon>lamiids</taxon>
        <taxon>Solanales</taxon>
        <taxon>Solanaceae</taxon>
        <taxon>Solanoideae</taxon>
        <taxon>Hyoscyameae</taxon>
        <taxon>Anisodus</taxon>
    </lineage>
</organism>
<evidence type="ECO:0000313" key="13">
    <source>
        <dbReference type="Proteomes" id="UP001152561"/>
    </source>
</evidence>
<dbReference type="PRINTS" id="PR00056">
    <property type="entry name" value="HSFDOMAIN"/>
</dbReference>
<dbReference type="Gene3D" id="1.10.10.10">
    <property type="entry name" value="Winged helix-like DNA-binding domain superfamily/Winged helix DNA-binding domain"/>
    <property type="match status" value="1"/>
</dbReference>
<name>A0A9Q1MD05_9SOLA</name>
<feature type="compositionally biased region" description="Polar residues" evidence="10">
    <location>
        <begin position="299"/>
        <end position="314"/>
    </location>
</feature>
<dbReference type="GO" id="GO:0006357">
    <property type="term" value="P:regulation of transcription by RNA polymerase II"/>
    <property type="evidence" value="ECO:0007669"/>
    <property type="project" value="TreeGrafter"/>
</dbReference>
<dbReference type="GO" id="GO:0005634">
    <property type="term" value="C:nucleus"/>
    <property type="evidence" value="ECO:0007669"/>
    <property type="project" value="UniProtKB-SubCell"/>
</dbReference>
<reference evidence="13" key="1">
    <citation type="journal article" date="2023" name="Proc. Natl. Acad. Sci. U.S.A.">
        <title>Genomic and structural basis for evolution of tropane alkaloid biosynthesis.</title>
        <authorList>
            <person name="Wanga Y.-J."/>
            <person name="Taina T."/>
            <person name="Yua J.-Y."/>
            <person name="Lia J."/>
            <person name="Xua B."/>
            <person name="Chenc J."/>
            <person name="D'Auriad J.C."/>
            <person name="Huanga J.-P."/>
            <person name="Huanga S.-X."/>
        </authorList>
    </citation>
    <scope>NUCLEOTIDE SEQUENCE [LARGE SCALE GENOMIC DNA]</scope>
    <source>
        <strain evidence="13">cv. KIB-2019</strain>
    </source>
</reference>
<dbReference type="GO" id="GO:0003700">
    <property type="term" value="F:DNA-binding transcription factor activity"/>
    <property type="evidence" value="ECO:0007669"/>
    <property type="project" value="InterPro"/>
</dbReference>
<evidence type="ECO:0000256" key="3">
    <source>
        <dbReference type="ARBA" id="ARBA00022553"/>
    </source>
</evidence>
<comment type="subcellular location">
    <subcellularLocation>
        <location evidence="1">Nucleus</location>
    </subcellularLocation>
</comment>
<dbReference type="AlphaFoldDB" id="A0A9Q1MD05"/>
<comment type="similarity">
    <text evidence="9">Belongs to the HSF family.</text>
</comment>
<evidence type="ECO:0000256" key="1">
    <source>
        <dbReference type="ARBA" id="ARBA00004123"/>
    </source>
</evidence>
<feature type="compositionally biased region" description="Polar residues" evidence="10">
    <location>
        <begin position="157"/>
        <end position="166"/>
    </location>
</feature>
<dbReference type="EMBL" id="JAJAGQ010000009">
    <property type="protein sequence ID" value="KAJ8554462.1"/>
    <property type="molecule type" value="Genomic_DNA"/>
</dbReference>
<evidence type="ECO:0000256" key="4">
    <source>
        <dbReference type="ARBA" id="ARBA00023015"/>
    </source>
</evidence>
<evidence type="ECO:0000313" key="12">
    <source>
        <dbReference type="EMBL" id="KAJ8554462.1"/>
    </source>
</evidence>
<dbReference type="Pfam" id="PF00447">
    <property type="entry name" value="HSF_DNA-bind"/>
    <property type="match status" value="1"/>
</dbReference>
<comment type="caution">
    <text evidence="12">The sequence shown here is derived from an EMBL/GenBank/DDBJ whole genome shotgun (WGS) entry which is preliminary data.</text>
</comment>
<feature type="compositionally biased region" description="Basic and acidic residues" evidence="10">
    <location>
        <begin position="283"/>
        <end position="298"/>
    </location>
</feature>
<gene>
    <name evidence="12" type="ORF">K7X08_025140</name>
</gene>
<sequence length="314" mass="34858">MIPPPMERNGGEPTVGETSRTVPTPFLTKTYQLVDDKSIDDVISWNEDGSTFIVWNPTEFARDLLPKYFKHNNFSSFVRQLNTYGFRKVVPDRWEFANDCFRIGEKSLLRDILRRKVVTPIAIATPCAAITAVVTVAAPPAQPPRTVSTSDSGEEQVVSSNSSAGSTAELLGENDRLRKENLQLNKELCQMKKLCGNIYNMMSNYADSSTSGNQSAESISPALKSLDLLPAEQSVEDRVKPDDVRVRLLGFSIGTKRVREAEGEEATAEHDQDLRLQQPGTDVKSEPLDQESNSKNEETSLLINCSGRNQRTCN</sequence>
<dbReference type="InterPro" id="IPR000232">
    <property type="entry name" value="HSF_DNA-bd"/>
</dbReference>
<feature type="region of interest" description="Disordered" evidence="10">
    <location>
        <begin position="1"/>
        <end position="22"/>
    </location>
</feature>
<evidence type="ECO:0000256" key="7">
    <source>
        <dbReference type="ARBA" id="ARBA00023163"/>
    </source>
</evidence>
<dbReference type="PROSITE" id="PS00434">
    <property type="entry name" value="HSF_DOMAIN"/>
    <property type="match status" value="1"/>
</dbReference>
<dbReference type="PANTHER" id="PTHR10015">
    <property type="entry name" value="HEAT SHOCK TRANSCRIPTION FACTOR"/>
    <property type="match status" value="1"/>
</dbReference>
<evidence type="ECO:0000256" key="10">
    <source>
        <dbReference type="SAM" id="MobiDB-lite"/>
    </source>
</evidence>
<evidence type="ECO:0000256" key="5">
    <source>
        <dbReference type="ARBA" id="ARBA00023016"/>
    </source>
</evidence>
<evidence type="ECO:0000256" key="6">
    <source>
        <dbReference type="ARBA" id="ARBA00023125"/>
    </source>
</evidence>
<dbReference type="GO" id="GO:0000978">
    <property type="term" value="F:RNA polymerase II cis-regulatory region sequence-specific DNA binding"/>
    <property type="evidence" value="ECO:0007669"/>
    <property type="project" value="TreeGrafter"/>
</dbReference>
<keyword evidence="7" id="KW-0804">Transcription</keyword>
<comment type="subunit">
    <text evidence="2">Homotrimer.</text>
</comment>
<keyword evidence="13" id="KW-1185">Reference proteome</keyword>
<dbReference type="OrthoDB" id="60033at2759"/>
<dbReference type="FunFam" id="1.10.10.10:FF:000037">
    <property type="entry name" value="Heat stress transcription factor B-4"/>
    <property type="match status" value="1"/>
</dbReference>
<dbReference type="InterPro" id="IPR036388">
    <property type="entry name" value="WH-like_DNA-bd_sf"/>
</dbReference>
<dbReference type="SMART" id="SM00415">
    <property type="entry name" value="HSF"/>
    <property type="match status" value="1"/>
</dbReference>
<proteinExistence type="inferred from homology"/>